<protein>
    <submittedName>
        <fullName evidence="2">Uncharacterized protein</fullName>
    </submittedName>
</protein>
<evidence type="ECO:0000313" key="2">
    <source>
        <dbReference type="EMBL" id="TDL25531.1"/>
    </source>
</evidence>
<accession>A0A4Y7QE51</accession>
<dbReference type="AlphaFoldDB" id="A0A4Y7QE51"/>
<feature type="compositionally biased region" description="Polar residues" evidence="1">
    <location>
        <begin position="1"/>
        <end position="12"/>
    </location>
</feature>
<reference evidence="2 3" key="1">
    <citation type="submission" date="2018-06" db="EMBL/GenBank/DDBJ databases">
        <title>A transcriptomic atlas of mushroom development highlights an independent origin of complex multicellularity.</title>
        <authorList>
            <consortium name="DOE Joint Genome Institute"/>
            <person name="Krizsan K."/>
            <person name="Almasi E."/>
            <person name="Merenyi Z."/>
            <person name="Sahu N."/>
            <person name="Viragh M."/>
            <person name="Koszo T."/>
            <person name="Mondo S."/>
            <person name="Kiss B."/>
            <person name="Balint B."/>
            <person name="Kues U."/>
            <person name="Barry K."/>
            <person name="Hegedus J.C."/>
            <person name="Henrissat B."/>
            <person name="Johnson J."/>
            <person name="Lipzen A."/>
            <person name="Ohm R."/>
            <person name="Nagy I."/>
            <person name="Pangilinan J."/>
            <person name="Yan J."/>
            <person name="Xiong Y."/>
            <person name="Grigoriev I.V."/>
            <person name="Hibbett D.S."/>
            <person name="Nagy L.G."/>
        </authorList>
    </citation>
    <scope>NUCLEOTIDE SEQUENCE [LARGE SCALE GENOMIC DNA]</scope>
    <source>
        <strain evidence="2 3">SZMC22713</strain>
    </source>
</reference>
<feature type="compositionally biased region" description="Basic residues" evidence="1">
    <location>
        <begin position="19"/>
        <end position="30"/>
    </location>
</feature>
<dbReference type="EMBL" id="ML170163">
    <property type="protein sequence ID" value="TDL25531.1"/>
    <property type="molecule type" value="Genomic_DNA"/>
</dbReference>
<dbReference type="VEuPathDB" id="FungiDB:BD410DRAFT_596751"/>
<keyword evidence="3" id="KW-1185">Reference proteome</keyword>
<organism evidence="2 3">
    <name type="scientific">Rickenella mellea</name>
    <dbReference type="NCBI Taxonomy" id="50990"/>
    <lineage>
        <taxon>Eukaryota</taxon>
        <taxon>Fungi</taxon>
        <taxon>Dikarya</taxon>
        <taxon>Basidiomycota</taxon>
        <taxon>Agaricomycotina</taxon>
        <taxon>Agaricomycetes</taxon>
        <taxon>Hymenochaetales</taxon>
        <taxon>Rickenellaceae</taxon>
        <taxon>Rickenella</taxon>
    </lineage>
</organism>
<dbReference type="Proteomes" id="UP000294933">
    <property type="component" value="Unassembled WGS sequence"/>
</dbReference>
<evidence type="ECO:0000313" key="3">
    <source>
        <dbReference type="Proteomes" id="UP000294933"/>
    </source>
</evidence>
<sequence length="170" mass="20191">MERQLGTKSTSTMHERPRARSRSRYLRRSSHTIDSRRTNRHPRPTMHEARPRERRRRREGQRIPLFRLDPLQHPKITLKHQKAPGVQTITHPAPQGILDLIFPELDERWPLSFYHRAVTTLGRTKNRRSTFGHSSFRQDPGMLPDGNTTQMNHLQPSHFPRSLQVWYTLQ</sequence>
<feature type="region of interest" description="Disordered" evidence="1">
    <location>
        <begin position="1"/>
        <end position="65"/>
    </location>
</feature>
<evidence type="ECO:0000256" key="1">
    <source>
        <dbReference type="SAM" id="MobiDB-lite"/>
    </source>
</evidence>
<proteinExistence type="predicted"/>
<gene>
    <name evidence="2" type="ORF">BD410DRAFT_596751</name>
</gene>
<name>A0A4Y7QE51_9AGAM</name>